<name>A0A384UJS4_9CAUD</name>
<evidence type="ECO:0000313" key="2">
    <source>
        <dbReference type="Proteomes" id="UP000261817"/>
    </source>
</evidence>
<gene>
    <name evidence="1" type="ORF">P26059B_0029</name>
</gene>
<proteinExistence type="predicted"/>
<protein>
    <submittedName>
        <fullName evidence="1">Uncharacterized protein</fullName>
    </submittedName>
</protein>
<sequence length="61" mass="6943">MTITILSLVCIVLAALCLCLWVYACSANEDLIEAQWEADYYEEQASRYAKLYLATKKESNC</sequence>
<dbReference type="Proteomes" id="UP000261817">
    <property type="component" value="Segment"/>
</dbReference>
<reference evidence="1 2" key="1">
    <citation type="journal article" date="2018" name="Sci. Rep.">
        <title>Genomic and ecological study of two distinctive freshwater bacteriophages infecting a Comamonadaceae bacterium.</title>
        <authorList>
            <person name="Moon K."/>
            <person name="Kang I."/>
            <person name="Kim S."/>
            <person name="Kim S.J."/>
            <person name="Cho J.C."/>
        </authorList>
    </citation>
    <scope>NUCLEOTIDE SEQUENCE [LARGE SCALE GENOMIC DNA]</scope>
</reference>
<organism evidence="1 2">
    <name type="scientific">Curvibacter phage P26059B</name>
    <dbReference type="NCBI Taxonomy" id="1983784"/>
    <lineage>
        <taxon>Viruses</taxon>
        <taxon>Duplodnaviria</taxon>
        <taxon>Heunggongvirae</taxon>
        <taxon>Uroviricota</taxon>
        <taxon>Caudoviricetes</taxon>
        <taxon>Autographivirales</taxon>
        <taxon>Autonotataviridae</taxon>
        <taxon>Kalppathivirus</taxon>
        <taxon>Kalppathivirus P26059B</taxon>
    </lineage>
</organism>
<keyword evidence="2" id="KW-1185">Reference proteome</keyword>
<evidence type="ECO:0000313" key="1">
    <source>
        <dbReference type="EMBL" id="ASJ79305.1"/>
    </source>
</evidence>
<dbReference type="EMBL" id="KY981272">
    <property type="protein sequence ID" value="ASJ79305.1"/>
    <property type="molecule type" value="Genomic_DNA"/>
</dbReference>
<accession>A0A384UJS4</accession>